<keyword evidence="2" id="KW-1185">Reference proteome</keyword>
<evidence type="ECO:0000313" key="1">
    <source>
        <dbReference type="EMBL" id="CAD8113489.1"/>
    </source>
</evidence>
<dbReference type="EMBL" id="CAJJDM010000160">
    <property type="protein sequence ID" value="CAD8113489.1"/>
    <property type="molecule type" value="Genomic_DNA"/>
</dbReference>
<protein>
    <submittedName>
        <fullName evidence="1">Uncharacterized protein</fullName>
    </submittedName>
</protein>
<comment type="caution">
    <text evidence="1">The sequence shown here is derived from an EMBL/GenBank/DDBJ whole genome shotgun (WGS) entry which is preliminary data.</text>
</comment>
<sequence>MFSIILQKDLDQIPCQFNHKFPVQFYVQDVTKDVKTIFLCQQCLTMQTLPQNAKPFDKAKGKMLQQKQQSLELGKMLIQKQVQQIEQLAYEIDNYKTFIMQQIDSSKQDIKLWRQQLESFYVQEKAFNFDIEVKSLHLSQEEYQLKEHIRLVESILNFNQSYYQKINEKLHKFFDLDQFQKLQTKLDYSINKSELNNLLKDQEIFQLHQSLMIQKFPNKWFLRGNFDDMEENITYHILNWRTYRQNTEEIAIFYDDMDCNQKFLSEMFPNFYKSQFHYNSVRLTPQERNEMINDEQVAKQLVENFQMYLCYSGLQLFENKIKIQNILQLQKFQNIKNVQGLQRVISSLSVLNQRQNALLLLKFLKEIDFYYNEIFINYDLLKEEGNQYAFSFQQVKEYFVQSDLLDEKWVTHKILTNQILDV</sequence>
<accession>A0A8S1QCF0</accession>
<reference evidence="1" key="1">
    <citation type="submission" date="2021-01" db="EMBL/GenBank/DDBJ databases">
        <authorList>
            <consortium name="Genoscope - CEA"/>
            <person name="William W."/>
        </authorList>
    </citation>
    <scope>NUCLEOTIDE SEQUENCE</scope>
</reference>
<name>A0A8S1QCF0_PARPR</name>
<dbReference type="OMA" id="LVENFQM"/>
<dbReference type="Proteomes" id="UP000688137">
    <property type="component" value="Unassembled WGS sequence"/>
</dbReference>
<gene>
    <name evidence="1" type="ORF">PPRIM_AZ9-3.1.T1550085</name>
</gene>
<dbReference type="AlphaFoldDB" id="A0A8S1QCF0"/>
<evidence type="ECO:0000313" key="2">
    <source>
        <dbReference type="Proteomes" id="UP000688137"/>
    </source>
</evidence>
<proteinExistence type="predicted"/>
<organism evidence="1 2">
    <name type="scientific">Paramecium primaurelia</name>
    <dbReference type="NCBI Taxonomy" id="5886"/>
    <lineage>
        <taxon>Eukaryota</taxon>
        <taxon>Sar</taxon>
        <taxon>Alveolata</taxon>
        <taxon>Ciliophora</taxon>
        <taxon>Intramacronucleata</taxon>
        <taxon>Oligohymenophorea</taxon>
        <taxon>Peniculida</taxon>
        <taxon>Parameciidae</taxon>
        <taxon>Paramecium</taxon>
    </lineage>
</organism>